<comment type="similarity">
    <text evidence="1">Belongs to the SecY/SEC61-alpha family.</text>
</comment>
<protein>
    <submittedName>
        <fullName evidence="4">Protein transport protein Sec61 subunit alpha isoform, putative</fullName>
    </submittedName>
</protein>
<dbReference type="NCBIfam" id="TIGR00967">
    <property type="entry name" value="3a0501s007"/>
    <property type="match status" value="1"/>
</dbReference>
<feature type="transmembrane region" description="Helical" evidence="2">
    <location>
        <begin position="321"/>
        <end position="345"/>
    </location>
</feature>
<keyword evidence="2" id="KW-0812">Transmembrane</keyword>
<feature type="transmembrane region" description="Helical" evidence="2">
    <location>
        <begin position="143"/>
        <end position="165"/>
    </location>
</feature>
<feature type="transmembrane region" description="Helical" evidence="2">
    <location>
        <begin position="172"/>
        <end position="196"/>
    </location>
</feature>
<dbReference type="InterPro" id="IPR002208">
    <property type="entry name" value="SecY/SEC61-alpha"/>
</dbReference>
<feature type="transmembrane region" description="Helical" evidence="2">
    <location>
        <begin position="357"/>
        <end position="375"/>
    </location>
</feature>
<dbReference type="SUPFAM" id="SSF103491">
    <property type="entry name" value="Preprotein translocase SecY subunit"/>
    <property type="match status" value="1"/>
</dbReference>
<evidence type="ECO:0000259" key="3">
    <source>
        <dbReference type="Pfam" id="PF10559"/>
    </source>
</evidence>
<dbReference type="AlphaFoldDB" id="S0B2B6"/>
<dbReference type="Pfam" id="PF10559">
    <property type="entry name" value="Plug_translocon"/>
    <property type="match status" value="1"/>
</dbReference>
<feature type="domain" description="Translocon Sec61/SecY plug" evidence="3">
    <location>
        <begin position="39"/>
        <end position="73"/>
    </location>
</feature>
<name>S0B2B6_ENTIV</name>
<dbReference type="InterPro" id="IPR019561">
    <property type="entry name" value="Translocon_Sec61/SecY_plug_dom"/>
</dbReference>
<dbReference type="PANTHER" id="PTHR10906">
    <property type="entry name" value="SECY/SEC61-ALPHA FAMILY MEMBER"/>
    <property type="match status" value="1"/>
</dbReference>
<feature type="transmembrane region" description="Helical" evidence="2">
    <location>
        <begin position="242"/>
        <end position="260"/>
    </location>
</feature>
<evidence type="ECO:0000256" key="1">
    <source>
        <dbReference type="RuleBase" id="RU004349"/>
    </source>
</evidence>
<evidence type="ECO:0000256" key="2">
    <source>
        <dbReference type="SAM" id="Phobius"/>
    </source>
</evidence>
<accession>S0B2B6</accession>
<evidence type="ECO:0000313" key="4">
    <source>
        <dbReference type="EMBL" id="BAN40696.1"/>
    </source>
</evidence>
<dbReference type="FunFam" id="1.10.3370.10:FF:000009">
    <property type="entry name" value="Pretranslocation protein, alpha subunit, putative"/>
    <property type="match status" value="1"/>
</dbReference>
<dbReference type="VEuPathDB" id="AmoebaDB:EIN_080570"/>
<dbReference type="GO" id="GO:0016020">
    <property type="term" value="C:membrane"/>
    <property type="evidence" value="ECO:0007669"/>
    <property type="project" value="InterPro"/>
</dbReference>
<dbReference type="PIRSF" id="PIRSF004557">
    <property type="entry name" value="SecY"/>
    <property type="match status" value="1"/>
</dbReference>
<feature type="transmembrane region" description="Helical" evidence="2">
    <location>
        <begin position="202"/>
        <end position="221"/>
    </location>
</feature>
<reference evidence="4" key="1">
    <citation type="submission" date="2012-06" db="EMBL/GenBank/DDBJ databases">
        <title>Short 5' UTR of Entamoeba genes.</title>
        <authorList>
            <person name="Hiranuka K."/>
            <person name="Kumagai M."/>
            <person name="Wakaguri H."/>
            <person name="Suzuki Y."/>
            <person name="Sugano S."/>
            <person name="Watanabe J."/>
            <person name="Makioka A."/>
        </authorList>
    </citation>
    <scope>NUCLEOTIDE SEQUENCE</scope>
    <source>
        <strain evidence="4">IP1</strain>
    </source>
</reference>
<feature type="transmembrane region" description="Helical" evidence="2">
    <location>
        <begin position="291"/>
        <end position="309"/>
    </location>
</feature>
<keyword evidence="2" id="KW-1133">Transmembrane helix</keyword>
<organism evidence="4">
    <name type="scientific">Entamoeba invadens</name>
    <dbReference type="NCBI Taxonomy" id="33085"/>
    <lineage>
        <taxon>Eukaryota</taxon>
        <taxon>Amoebozoa</taxon>
        <taxon>Evosea</taxon>
        <taxon>Archamoebae</taxon>
        <taxon>Mastigamoebida</taxon>
        <taxon>Entamoebidae</taxon>
        <taxon>Entamoeba</taxon>
    </lineage>
</organism>
<feature type="transmembrane region" description="Helical" evidence="2">
    <location>
        <begin position="31"/>
        <end position="53"/>
    </location>
</feature>
<proteinExistence type="evidence at transcript level"/>
<keyword evidence="2" id="KW-0472">Membrane</keyword>
<sequence>MGLFFNIIRPIVSLIPTVKEPAQKVSFKEKLMWTGVTLLIFLVCSQIPLIGMVSSDSSDPFSILRNLMASNRGTLMDLDISPIVTASMVMQLLQGAKIISVNMEDQEESELFEASQKLFGLLMTIGQGLAYIMSGMYGEPSELGLFNCFLILLQLFFAGLVVLLLDELLSNGYGFGSAISLFIATNISESIMWAAFSPTTFSMGNGTQFEGAIINFFHLILTRPDKLGALYDAFFRTSANNLCNLMATAVVFMVVMYYQGYKVDIPLSSKQGRVESQNYSIRLFYTSNMPIILHSALTSNVFIISQLLFRSFPNNFFVNMFGSWSAIGSTHGQTYPVGGLCYYLSAPDSVFELAQNPIHGVVSIALTVLMCTIFSREWIKVSGSASVDVKKQLADQRVSIKGFRDGESSVYLLDKYIPIAASFGGMCISLLSVGADLLGAVGSGTGILLAATTISEYANTFQKEWKKEMGSDFAF</sequence>
<dbReference type="Gene3D" id="1.10.3370.10">
    <property type="entry name" value="SecY subunit domain"/>
    <property type="match status" value="1"/>
</dbReference>
<dbReference type="GO" id="GO:0015031">
    <property type="term" value="P:protein transport"/>
    <property type="evidence" value="ECO:0007669"/>
    <property type="project" value="InterPro"/>
</dbReference>
<dbReference type="NCBIfam" id="NF006341">
    <property type="entry name" value="PRK08568.1-5"/>
    <property type="match status" value="1"/>
</dbReference>
<dbReference type="EMBL" id="AK422199">
    <property type="protein sequence ID" value="BAN40696.1"/>
    <property type="molecule type" value="mRNA"/>
</dbReference>
<dbReference type="Pfam" id="PF00344">
    <property type="entry name" value="SecY"/>
    <property type="match status" value="1"/>
</dbReference>
<dbReference type="InterPro" id="IPR023201">
    <property type="entry name" value="SecY_dom_sf"/>
</dbReference>